<reference evidence="2 3" key="1">
    <citation type="submission" date="2014-11" db="EMBL/GenBank/DDBJ databases">
        <title>Genomics and ecophysiology of heterotrophic nitrogen fixing bacteria isolated from estuarine surface water.</title>
        <authorList>
            <person name="Bentzon-Tilia M."/>
            <person name="Severin I."/>
            <person name="Hansen L.H."/>
            <person name="Riemann L."/>
        </authorList>
    </citation>
    <scope>NUCLEOTIDE SEQUENCE [LARGE SCALE GENOMIC DNA]</scope>
    <source>
        <strain evidence="2 3">BAL398</strain>
    </source>
</reference>
<dbReference type="InterPro" id="IPR027275">
    <property type="entry name" value="PRC-brl_dom"/>
</dbReference>
<dbReference type="InterPro" id="IPR011033">
    <property type="entry name" value="PRC_barrel-like_sf"/>
</dbReference>
<dbReference type="Pfam" id="PF05239">
    <property type="entry name" value="PRC"/>
    <property type="match status" value="1"/>
</dbReference>
<evidence type="ECO:0000313" key="3">
    <source>
        <dbReference type="Proteomes" id="UP000032515"/>
    </source>
</evidence>
<name>A0A0D7ER80_RHOPL</name>
<dbReference type="SUPFAM" id="SSF50346">
    <property type="entry name" value="PRC-barrel domain"/>
    <property type="match status" value="1"/>
</dbReference>
<dbReference type="OrthoDB" id="7818259at2"/>
<organism evidence="2 3">
    <name type="scientific">Rhodopseudomonas palustris</name>
    <dbReference type="NCBI Taxonomy" id="1076"/>
    <lineage>
        <taxon>Bacteria</taxon>
        <taxon>Pseudomonadati</taxon>
        <taxon>Pseudomonadota</taxon>
        <taxon>Alphaproteobacteria</taxon>
        <taxon>Hyphomicrobiales</taxon>
        <taxon>Nitrobacteraceae</taxon>
        <taxon>Rhodopseudomonas</taxon>
    </lineage>
</organism>
<dbReference type="Proteomes" id="UP000032515">
    <property type="component" value="Unassembled WGS sequence"/>
</dbReference>
<gene>
    <name evidence="2" type="ORF">OO17_11580</name>
</gene>
<dbReference type="Gene3D" id="2.30.30.240">
    <property type="entry name" value="PRC-barrel domain"/>
    <property type="match status" value="1"/>
</dbReference>
<accession>A0A0D7ER80</accession>
<dbReference type="PANTHER" id="PTHR36505:SF1">
    <property type="entry name" value="BLR1072 PROTEIN"/>
    <property type="match status" value="1"/>
</dbReference>
<evidence type="ECO:0000313" key="2">
    <source>
        <dbReference type="EMBL" id="KIZ43283.1"/>
    </source>
</evidence>
<dbReference type="AlphaFoldDB" id="A0A0D7ER80"/>
<sequence>MVSTGSFVAVPNDDDLSSRVVGLDIYNNDNKDIGQIKDIALSRSGKAQAYIVSVGGFLGIDEHYVAVRPSALNISYKTTDKKWHATMDATASQLKAAPEFKYQGRWEASKT</sequence>
<feature type="domain" description="PRC-barrel" evidence="1">
    <location>
        <begin position="17"/>
        <end position="68"/>
    </location>
</feature>
<protein>
    <recommendedName>
        <fullName evidence="1">PRC-barrel domain-containing protein</fullName>
    </recommendedName>
</protein>
<dbReference type="PANTHER" id="PTHR36505">
    <property type="entry name" value="BLR1072 PROTEIN"/>
    <property type="match status" value="1"/>
</dbReference>
<comment type="caution">
    <text evidence="2">The sequence shown here is derived from an EMBL/GenBank/DDBJ whole genome shotgun (WGS) entry which is preliminary data.</text>
</comment>
<evidence type="ECO:0000259" key="1">
    <source>
        <dbReference type="Pfam" id="PF05239"/>
    </source>
</evidence>
<dbReference type="EMBL" id="JXXE01000228">
    <property type="protein sequence ID" value="KIZ43283.1"/>
    <property type="molecule type" value="Genomic_DNA"/>
</dbReference>
<dbReference type="PATRIC" id="fig|1076.23.peg.2357"/>
<proteinExistence type="predicted"/>